<dbReference type="Pfam" id="PF02594">
    <property type="entry name" value="DUF167"/>
    <property type="match status" value="1"/>
</dbReference>
<protein>
    <submittedName>
        <fullName evidence="2">Uncharacterized protein</fullName>
    </submittedName>
</protein>
<dbReference type="EMBL" id="MFFB01000005">
    <property type="protein sequence ID" value="OGE96416.1"/>
    <property type="molecule type" value="Genomic_DNA"/>
</dbReference>
<dbReference type="InterPro" id="IPR036591">
    <property type="entry name" value="YggU-like_sf"/>
</dbReference>
<dbReference type="Gene3D" id="3.30.1200.10">
    <property type="entry name" value="YggU-like"/>
    <property type="match status" value="1"/>
</dbReference>
<organism evidence="2 3">
    <name type="scientific">Candidatus Doudnabacteria bacterium RIFCSPLOWO2_01_FULL_44_21</name>
    <dbReference type="NCBI Taxonomy" id="1817841"/>
    <lineage>
        <taxon>Bacteria</taxon>
        <taxon>Candidatus Doudnaibacteriota</taxon>
    </lineage>
</organism>
<dbReference type="AlphaFoldDB" id="A0A1F5Q2M6"/>
<dbReference type="Proteomes" id="UP000177281">
    <property type="component" value="Unassembled WGS sequence"/>
</dbReference>
<proteinExistence type="inferred from homology"/>
<accession>A0A1F5Q2M6</accession>
<evidence type="ECO:0000256" key="1">
    <source>
        <dbReference type="ARBA" id="ARBA00010364"/>
    </source>
</evidence>
<evidence type="ECO:0000313" key="3">
    <source>
        <dbReference type="Proteomes" id="UP000177281"/>
    </source>
</evidence>
<sequence>MVIKVKVQTHAKFERIEEVGLEEYKIWTTAIPEQGKANEAVIELLADYFNTSPSNIRILSGYKSTHKLIEIL</sequence>
<dbReference type="SMART" id="SM01152">
    <property type="entry name" value="DUF167"/>
    <property type="match status" value="1"/>
</dbReference>
<comment type="caution">
    <text evidence="2">The sequence shown here is derived from an EMBL/GenBank/DDBJ whole genome shotgun (WGS) entry which is preliminary data.</text>
</comment>
<evidence type="ECO:0000313" key="2">
    <source>
        <dbReference type="EMBL" id="OGE96416.1"/>
    </source>
</evidence>
<name>A0A1F5Q2M6_9BACT</name>
<dbReference type="NCBIfam" id="TIGR00251">
    <property type="entry name" value="DUF167 family protein"/>
    <property type="match status" value="1"/>
</dbReference>
<dbReference type="SUPFAM" id="SSF69786">
    <property type="entry name" value="YggU-like"/>
    <property type="match status" value="1"/>
</dbReference>
<gene>
    <name evidence="2" type="ORF">A3B10_01895</name>
</gene>
<reference evidence="2 3" key="1">
    <citation type="journal article" date="2016" name="Nat. Commun.">
        <title>Thousands of microbial genomes shed light on interconnected biogeochemical processes in an aquifer system.</title>
        <authorList>
            <person name="Anantharaman K."/>
            <person name="Brown C.T."/>
            <person name="Hug L.A."/>
            <person name="Sharon I."/>
            <person name="Castelle C.J."/>
            <person name="Probst A.J."/>
            <person name="Thomas B.C."/>
            <person name="Singh A."/>
            <person name="Wilkins M.J."/>
            <person name="Karaoz U."/>
            <person name="Brodie E.L."/>
            <person name="Williams K.H."/>
            <person name="Hubbard S.S."/>
            <person name="Banfield J.F."/>
        </authorList>
    </citation>
    <scope>NUCLEOTIDE SEQUENCE [LARGE SCALE GENOMIC DNA]</scope>
</reference>
<comment type="similarity">
    <text evidence="1">Belongs to the UPF0235 family.</text>
</comment>
<dbReference type="InterPro" id="IPR003746">
    <property type="entry name" value="DUF167"/>
</dbReference>
<dbReference type="STRING" id="1817841.A3B10_01895"/>